<dbReference type="InterPro" id="IPR050763">
    <property type="entry name" value="ABC_transporter_ATP-binding"/>
</dbReference>
<keyword evidence="4 6" id="KW-0067">ATP-binding</keyword>
<dbReference type="Proteomes" id="UP000203229">
    <property type="component" value="Chromosome"/>
</dbReference>
<dbReference type="PROSITE" id="PS50893">
    <property type="entry name" value="ABC_TRANSPORTER_2"/>
    <property type="match status" value="1"/>
</dbReference>
<evidence type="ECO:0000313" key="6">
    <source>
        <dbReference type="EMBL" id="ASP27869.1"/>
    </source>
</evidence>
<dbReference type="OrthoDB" id="9779029at2"/>
<feature type="domain" description="ABC transporter" evidence="5">
    <location>
        <begin position="2"/>
        <end position="229"/>
    </location>
</feature>
<evidence type="ECO:0000313" key="7">
    <source>
        <dbReference type="Proteomes" id="UP000203229"/>
    </source>
</evidence>
<keyword evidence="7" id="KW-1185">Reference proteome</keyword>
<dbReference type="GO" id="GO:0005524">
    <property type="term" value="F:ATP binding"/>
    <property type="evidence" value="ECO:0007669"/>
    <property type="project" value="UniProtKB-KW"/>
</dbReference>
<evidence type="ECO:0000256" key="4">
    <source>
        <dbReference type="ARBA" id="ARBA00022840"/>
    </source>
</evidence>
<keyword evidence="2" id="KW-0813">Transport</keyword>
<dbReference type="Gene3D" id="3.40.50.300">
    <property type="entry name" value="P-loop containing nucleotide triphosphate hydrolases"/>
    <property type="match status" value="1"/>
</dbReference>
<sequence length="251" mass="28900">MIEIKNISRKIGNFSLKEVSFNIKDGDVIAFVGDNGAGKTTTIKALFGELKLDSGSILIDGEDIFKNNNLRRVAFFPDSNNVPLNMKLSDYLRYICAANDLSKEETELNTEYVYRLLELKPYKDKLIKKLSSGWKKKAIMASVLIRKPKYIIFDEPTANVDVESKLYFMEIFRLLAKSGITILITSHIIEELQEVANHLVLIKKGQIVHDKDFDNKSEKIMDVYKQYMQSPIRDLTILRNLYRDKKGKHNE</sequence>
<dbReference type="CDD" id="cd03230">
    <property type="entry name" value="ABC_DR_subfamily_A"/>
    <property type="match status" value="1"/>
</dbReference>
<dbReference type="InterPro" id="IPR017871">
    <property type="entry name" value="ABC_transporter-like_CS"/>
</dbReference>
<keyword evidence="3" id="KW-0547">Nucleotide-binding</keyword>
<dbReference type="InterPro" id="IPR027417">
    <property type="entry name" value="P-loop_NTPase"/>
</dbReference>
<evidence type="ECO:0000256" key="1">
    <source>
        <dbReference type="ARBA" id="ARBA00005417"/>
    </source>
</evidence>
<dbReference type="InterPro" id="IPR003439">
    <property type="entry name" value="ABC_transporter-like_ATP-bd"/>
</dbReference>
<accession>A0A222EMY7</accession>
<evidence type="ECO:0000256" key="3">
    <source>
        <dbReference type="ARBA" id="ARBA00022741"/>
    </source>
</evidence>
<dbReference type="EMBL" id="CP022535">
    <property type="protein sequence ID" value="ASP27869.1"/>
    <property type="molecule type" value="Genomic_DNA"/>
</dbReference>
<dbReference type="GO" id="GO:0016887">
    <property type="term" value="F:ATP hydrolysis activity"/>
    <property type="evidence" value="ECO:0007669"/>
    <property type="project" value="InterPro"/>
</dbReference>
<dbReference type="SMART" id="SM00382">
    <property type="entry name" value="AAA"/>
    <property type="match status" value="1"/>
</dbReference>
<dbReference type="SUPFAM" id="SSF52540">
    <property type="entry name" value="P-loop containing nucleoside triphosphate hydrolases"/>
    <property type="match status" value="1"/>
</dbReference>
<gene>
    <name evidence="6" type="ORF">SCORR_v1c00940</name>
</gene>
<dbReference type="KEGG" id="scou:SCORR_v1c00940"/>
<dbReference type="AlphaFoldDB" id="A0A222EMY7"/>
<organism evidence="6 7">
    <name type="scientific">Spiroplasma corruscae</name>
    <dbReference type="NCBI Taxonomy" id="216934"/>
    <lineage>
        <taxon>Bacteria</taxon>
        <taxon>Bacillati</taxon>
        <taxon>Mycoplasmatota</taxon>
        <taxon>Mollicutes</taxon>
        <taxon>Entomoplasmatales</taxon>
        <taxon>Spiroplasmataceae</taxon>
        <taxon>Spiroplasma</taxon>
    </lineage>
</organism>
<name>A0A222EMY7_9MOLU</name>
<reference evidence="6 7" key="1">
    <citation type="submission" date="2017-07" db="EMBL/GenBank/DDBJ databases">
        <title>Complete genome sequence of Spiroplasma corruscae EC-1 (DSM 19793).</title>
        <authorList>
            <person name="Tsai Y.-M."/>
            <person name="Lo W.-S."/>
            <person name="Kuo C.-H."/>
        </authorList>
    </citation>
    <scope>NUCLEOTIDE SEQUENCE [LARGE SCALE GENOMIC DNA]</scope>
    <source>
        <strain evidence="6 7">EC-1</strain>
    </source>
</reference>
<proteinExistence type="inferred from homology"/>
<dbReference type="InterPro" id="IPR003593">
    <property type="entry name" value="AAA+_ATPase"/>
</dbReference>
<protein>
    <submittedName>
        <fullName evidence="6">ABC transporter ATP-binding protein</fullName>
    </submittedName>
</protein>
<dbReference type="RefSeq" id="WP_094048099.1">
    <property type="nucleotide sequence ID" value="NZ_CP022535.1"/>
</dbReference>
<comment type="similarity">
    <text evidence="1">Belongs to the ABC transporter superfamily.</text>
</comment>
<dbReference type="PROSITE" id="PS00211">
    <property type="entry name" value="ABC_TRANSPORTER_1"/>
    <property type="match status" value="1"/>
</dbReference>
<dbReference type="Pfam" id="PF00005">
    <property type="entry name" value="ABC_tran"/>
    <property type="match status" value="1"/>
</dbReference>
<dbReference type="PANTHER" id="PTHR42711:SF5">
    <property type="entry name" value="ABC TRANSPORTER ATP-BINDING PROTEIN NATA"/>
    <property type="match status" value="1"/>
</dbReference>
<evidence type="ECO:0000259" key="5">
    <source>
        <dbReference type="PROSITE" id="PS50893"/>
    </source>
</evidence>
<dbReference type="PANTHER" id="PTHR42711">
    <property type="entry name" value="ABC TRANSPORTER ATP-BINDING PROTEIN"/>
    <property type="match status" value="1"/>
</dbReference>
<evidence type="ECO:0000256" key="2">
    <source>
        <dbReference type="ARBA" id="ARBA00022448"/>
    </source>
</evidence>